<dbReference type="PANTHER" id="PTHR42928">
    <property type="entry name" value="TRICARBOXYLATE-BINDING PROTEIN"/>
    <property type="match status" value="1"/>
</dbReference>
<dbReference type="Pfam" id="PF03401">
    <property type="entry name" value="TctC"/>
    <property type="match status" value="1"/>
</dbReference>
<comment type="caution">
    <text evidence="3">The sequence shown here is derived from an EMBL/GenBank/DDBJ whole genome shotgun (WGS) entry which is preliminary data.</text>
</comment>
<dbReference type="AlphaFoldDB" id="A0A4Q7NI08"/>
<dbReference type="Gene3D" id="3.40.190.150">
    <property type="entry name" value="Bordetella uptake gene, domain 1"/>
    <property type="match status" value="1"/>
</dbReference>
<name>A0A4Q7NI08_9BURK</name>
<protein>
    <submittedName>
        <fullName evidence="3">Tripartite-type tricarboxylate transporter receptor subunit TctC</fullName>
    </submittedName>
</protein>
<sequence>MITRRAFGLASLATLGLPALAAFPDKPIRILVGFAAGGPADTCARLVARLLSDSLGQQVVVENRPGAGGALATRAVKGAPADGHTLLLCAFADVLNPIINPAEANYNLVNDFAPVTRITGVGNVLVVHPSLPVKTVPELVAYARSRPGQLNYGSAGIGSASHLAGELFGGLAGIKVTHVPYKGTAQAQVDMQTGTLAFMFDSLISALPNIQAGKLRALAVTTAVRSPGAPEVPTMVEAGVPEYDLTSWFGLAAPKGTPAPVVERLAGAVRQAIKRDEAVEALLRLGGQPDDMDGAAFERYLRGEDARWKKLFAAGTVRIDK</sequence>
<dbReference type="SUPFAM" id="SSF53850">
    <property type="entry name" value="Periplasmic binding protein-like II"/>
    <property type="match status" value="1"/>
</dbReference>
<dbReference type="InterPro" id="IPR042100">
    <property type="entry name" value="Bug_dom1"/>
</dbReference>
<dbReference type="CDD" id="cd13578">
    <property type="entry name" value="PBP2_Bug27"/>
    <property type="match status" value="1"/>
</dbReference>
<evidence type="ECO:0000313" key="4">
    <source>
        <dbReference type="Proteomes" id="UP000292445"/>
    </source>
</evidence>
<keyword evidence="3" id="KW-0675">Receptor</keyword>
<dbReference type="RefSeq" id="WP_130355983.1">
    <property type="nucleotide sequence ID" value="NZ_SGXC01000001.1"/>
</dbReference>
<dbReference type="Proteomes" id="UP000292445">
    <property type="component" value="Unassembled WGS sequence"/>
</dbReference>
<dbReference type="InterPro" id="IPR005064">
    <property type="entry name" value="BUG"/>
</dbReference>
<organism evidence="3 4">
    <name type="scientific">Pigmentiphaga kullae</name>
    <dbReference type="NCBI Taxonomy" id="151784"/>
    <lineage>
        <taxon>Bacteria</taxon>
        <taxon>Pseudomonadati</taxon>
        <taxon>Pseudomonadota</taxon>
        <taxon>Betaproteobacteria</taxon>
        <taxon>Burkholderiales</taxon>
        <taxon>Alcaligenaceae</taxon>
        <taxon>Pigmentiphaga</taxon>
    </lineage>
</organism>
<evidence type="ECO:0000256" key="2">
    <source>
        <dbReference type="SAM" id="SignalP"/>
    </source>
</evidence>
<feature type="signal peptide" evidence="2">
    <location>
        <begin position="1"/>
        <end position="21"/>
    </location>
</feature>
<dbReference type="Gene3D" id="3.40.190.10">
    <property type="entry name" value="Periplasmic binding protein-like II"/>
    <property type="match status" value="1"/>
</dbReference>
<dbReference type="EMBL" id="SGXC01000001">
    <property type="protein sequence ID" value="RZS84641.1"/>
    <property type="molecule type" value="Genomic_DNA"/>
</dbReference>
<reference evidence="3 4" key="1">
    <citation type="submission" date="2019-02" db="EMBL/GenBank/DDBJ databases">
        <title>Genomic Encyclopedia of Type Strains, Phase IV (KMG-IV): sequencing the most valuable type-strain genomes for metagenomic binning, comparative biology and taxonomic classification.</title>
        <authorList>
            <person name="Goeker M."/>
        </authorList>
    </citation>
    <scope>NUCLEOTIDE SEQUENCE [LARGE SCALE GENOMIC DNA]</scope>
    <source>
        <strain evidence="3 4">K24</strain>
    </source>
</reference>
<keyword evidence="4" id="KW-1185">Reference proteome</keyword>
<dbReference type="PANTHER" id="PTHR42928:SF5">
    <property type="entry name" value="BLR1237 PROTEIN"/>
    <property type="match status" value="1"/>
</dbReference>
<evidence type="ECO:0000313" key="3">
    <source>
        <dbReference type="EMBL" id="RZS84641.1"/>
    </source>
</evidence>
<comment type="similarity">
    <text evidence="1">Belongs to the UPF0065 (bug) family.</text>
</comment>
<proteinExistence type="inferred from homology"/>
<dbReference type="OrthoDB" id="8678825at2"/>
<evidence type="ECO:0000256" key="1">
    <source>
        <dbReference type="ARBA" id="ARBA00006987"/>
    </source>
</evidence>
<accession>A0A4Q7NI08</accession>
<feature type="chain" id="PRO_5020459363" evidence="2">
    <location>
        <begin position="22"/>
        <end position="321"/>
    </location>
</feature>
<gene>
    <name evidence="3" type="ORF">EV675_0658</name>
</gene>
<dbReference type="PIRSF" id="PIRSF017082">
    <property type="entry name" value="YflP"/>
    <property type="match status" value="1"/>
</dbReference>
<keyword evidence="2" id="KW-0732">Signal</keyword>